<evidence type="ECO:0000313" key="3">
    <source>
        <dbReference type="EMBL" id="RNA27438.1"/>
    </source>
</evidence>
<sequence>MKKKSIPILFIVKIDIFLITSEQTNQSCHFVAIEFFYVTLKNNNFEALQLLNMTLKQLGAFENMLGTCCANDIGQHGVNQILRSIQTRRQKNSHLIPDNTAKRPKLMSNK</sequence>
<feature type="chain" id="PRO_5017947754" evidence="2">
    <location>
        <begin position="22"/>
        <end position="110"/>
    </location>
</feature>
<keyword evidence="2" id="KW-0732">Signal</keyword>
<evidence type="ECO:0000256" key="1">
    <source>
        <dbReference type="SAM" id="MobiDB-lite"/>
    </source>
</evidence>
<name>A0A3M7RVR0_BRAPC</name>
<accession>A0A3M7RVR0</accession>
<proteinExistence type="predicted"/>
<dbReference type="EMBL" id="REGN01002542">
    <property type="protein sequence ID" value="RNA27438.1"/>
    <property type="molecule type" value="Genomic_DNA"/>
</dbReference>
<evidence type="ECO:0000256" key="2">
    <source>
        <dbReference type="SAM" id="SignalP"/>
    </source>
</evidence>
<organism evidence="3 4">
    <name type="scientific">Brachionus plicatilis</name>
    <name type="common">Marine rotifer</name>
    <name type="synonym">Brachionus muelleri</name>
    <dbReference type="NCBI Taxonomy" id="10195"/>
    <lineage>
        <taxon>Eukaryota</taxon>
        <taxon>Metazoa</taxon>
        <taxon>Spiralia</taxon>
        <taxon>Gnathifera</taxon>
        <taxon>Rotifera</taxon>
        <taxon>Eurotatoria</taxon>
        <taxon>Monogononta</taxon>
        <taxon>Pseudotrocha</taxon>
        <taxon>Ploima</taxon>
        <taxon>Brachionidae</taxon>
        <taxon>Brachionus</taxon>
    </lineage>
</organism>
<feature type="region of interest" description="Disordered" evidence="1">
    <location>
        <begin position="89"/>
        <end position="110"/>
    </location>
</feature>
<keyword evidence="4" id="KW-1185">Reference proteome</keyword>
<reference evidence="3 4" key="1">
    <citation type="journal article" date="2018" name="Sci. Rep.">
        <title>Genomic signatures of local adaptation to the degree of environmental predictability in rotifers.</title>
        <authorList>
            <person name="Franch-Gras L."/>
            <person name="Hahn C."/>
            <person name="Garcia-Roger E.M."/>
            <person name="Carmona M.J."/>
            <person name="Serra M."/>
            <person name="Gomez A."/>
        </authorList>
    </citation>
    <scope>NUCLEOTIDE SEQUENCE [LARGE SCALE GENOMIC DNA]</scope>
    <source>
        <strain evidence="3">HYR1</strain>
    </source>
</reference>
<dbReference type="AlphaFoldDB" id="A0A3M7RVR0"/>
<comment type="caution">
    <text evidence="3">The sequence shown here is derived from an EMBL/GenBank/DDBJ whole genome shotgun (WGS) entry which is preliminary data.</text>
</comment>
<evidence type="ECO:0000313" key="4">
    <source>
        <dbReference type="Proteomes" id="UP000276133"/>
    </source>
</evidence>
<dbReference type="Proteomes" id="UP000276133">
    <property type="component" value="Unassembled WGS sequence"/>
</dbReference>
<feature type="signal peptide" evidence="2">
    <location>
        <begin position="1"/>
        <end position="21"/>
    </location>
</feature>
<protein>
    <submittedName>
        <fullName evidence="3">Uncharacterized protein</fullName>
    </submittedName>
</protein>
<gene>
    <name evidence="3" type="ORF">BpHYR1_034189</name>
</gene>